<comment type="caution">
    <text evidence="4">The sequence shown here is derived from an EMBL/GenBank/DDBJ whole genome shotgun (WGS) entry which is preliminary data.</text>
</comment>
<feature type="signal peptide" evidence="3">
    <location>
        <begin position="1"/>
        <end position="15"/>
    </location>
</feature>
<keyword evidence="5" id="KW-1185">Reference proteome</keyword>
<dbReference type="SMART" id="SM00733">
    <property type="entry name" value="Mterf"/>
    <property type="match status" value="3"/>
</dbReference>
<keyword evidence="3" id="KW-0732">Signal</keyword>
<proteinExistence type="inferred from homology"/>
<dbReference type="Pfam" id="PF02536">
    <property type="entry name" value="mTERF"/>
    <property type="match status" value="1"/>
</dbReference>
<name>A0A8J2SX52_9STRA</name>
<dbReference type="GO" id="GO:0003676">
    <property type="term" value="F:nucleic acid binding"/>
    <property type="evidence" value="ECO:0007669"/>
    <property type="project" value="InterPro"/>
</dbReference>
<organism evidence="4 5">
    <name type="scientific">Pelagomonas calceolata</name>
    <dbReference type="NCBI Taxonomy" id="35677"/>
    <lineage>
        <taxon>Eukaryota</taxon>
        <taxon>Sar</taxon>
        <taxon>Stramenopiles</taxon>
        <taxon>Ochrophyta</taxon>
        <taxon>Pelagophyceae</taxon>
        <taxon>Pelagomonadales</taxon>
        <taxon>Pelagomonadaceae</taxon>
        <taxon>Pelagomonas</taxon>
    </lineage>
</organism>
<evidence type="ECO:0000313" key="4">
    <source>
        <dbReference type="EMBL" id="CAH0374599.1"/>
    </source>
</evidence>
<protein>
    <submittedName>
        <fullName evidence="4">Uncharacterized protein</fullName>
    </submittedName>
</protein>
<dbReference type="AlphaFoldDB" id="A0A8J2SX52"/>
<dbReference type="PANTHER" id="PTHR13068">
    <property type="entry name" value="CGI-12 PROTEIN-RELATED"/>
    <property type="match status" value="1"/>
</dbReference>
<comment type="similarity">
    <text evidence="1">Belongs to the mTERF family.</text>
</comment>
<dbReference type="InterPro" id="IPR038538">
    <property type="entry name" value="MTERF_sf"/>
</dbReference>
<dbReference type="InterPro" id="IPR003690">
    <property type="entry name" value="MTERF"/>
</dbReference>
<gene>
    <name evidence="4" type="ORF">PECAL_4P18960</name>
</gene>
<keyword evidence="2" id="KW-0809">Transit peptide</keyword>
<evidence type="ECO:0000256" key="3">
    <source>
        <dbReference type="SAM" id="SignalP"/>
    </source>
</evidence>
<dbReference type="PANTHER" id="PTHR13068:SF173">
    <property type="entry name" value="EMB|CAB62602.1"/>
    <property type="match status" value="1"/>
</dbReference>
<evidence type="ECO:0000256" key="1">
    <source>
        <dbReference type="ARBA" id="ARBA00007692"/>
    </source>
</evidence>
<dbReference type="OrthoDB" id="187447at2759"/>
<accession>A0A8J2SX52</accession>
<feature type="chain" id="PRO_5035289745" evidence="3">
    <location>
        <begin position="16"/>
        <end position="265"/>
    </location>
</feature>
<dbReference type="Proteomes" id="UP000789595">
    <property type="component" value="Unassembled WGS sequence"/>
</dbReference>
<dbReference type="Gene3D" id="1.25.70.10">
    <property type="entry name" value="Transcription termination factor 3, mitochondrial"/>
    <property type="match status" value="1"/>
</dbReference>
<reference evidence="4" key="1">
    <citation type="submission" date="2021-11" db="EMBL/GenBank/DDBJ databases">
        <authorList>
            <consortium name="Genoscope - CEA"/>
            <person name="William W."/>
        </authorList>
    </citation>
    <scope>NUCLEOTIDE SEQUENCE</scope>
</reference>
<dbReference type="EMBL" id="CAKKNE010000004">
    <property type="protein sequence ID" value="CAH0374599.1"/>
    <property type="molecule type" value="Genomic_DNA"/>
</dbReference>
<sequence>MLAAMVFATVAVALGLAPRESLTGRRPMAAPRCGVVRTGVRPSARRCGVARTGVRPSARRRGVVRPGVATDYCVQTLGCSLEDAVRAEAKMLPQVANSVRRDKAEVVCAELRAKLGLSDHEMRKLVLRVPTVLTLNMDKNVNPKLDWLQERLDLSRDELKKICLTLPATLAYSVDKNLEPKLSYFEHELGMSPREIRSKIISMPARLGYSIEKRYRPRLAAIRATAGADPAAVIDRIRAADAEFCKRTGVSIDTLRREQARVRRR</sequence>
<evidence type="ECO:0000313" key="5">
    <source>
        <dbReference type="Proteomes" id="UP000789595"/>
    </source>
</evidence>
<evidence type="ECO:0000256" key="2">
    <source>
        <dbReference type="ARBA" id="ARBA00022946"/>
    </source>
</evidence>